<dbReference type="CDD" id="cd00808">
    <property type="entry name" value="GluRS_core"/>
    <property type="match status" value="1"/>
</dbReference>
<comment type="subcellular location">
    <subcellularLocation>
        <location evidence="7">Cytoplasm</location>
    </subcellularLocation>
</comment>
<comment type="subunit">
    <text evidence="7">Monomer.</text>
</comment>
<keyword evidence="4 7" id="KW-0067">ATP-binding</keyword>
<dbReference type="InterPro" id="IPR020058">
    <property type="entry name" value="Glu/Gln-tRNA-synth_Ib_cat-dom"/>
</dbReference>
<dbReference type="GO" id="GO:0006424">
    <property type="term" value="P:glutamyl-tRNA aminoacylation"/>
    <property type="evidence" value="ECO:0007669"/>
    <property type="project" value="UniProtKB-UniRule"/>
</dbReference>
<dbReference type="EMBL" id="CP063458">
    <property type="protein sequence ID" value="QOV91935.1"/>
    <property type="molecule type" value="Genomic_DNA"/>
</dbReference>
<dbReference type="GO" id="GO:0004818">
    <property type="term" value="F:glutamate-tRNA ligase activity"/>
    <property type="evidence" value="ECO:0007669"/>
    <property type="project" value="UniProtKB-UniRule"/>
</dbReference>
<dbReference type="Pfam" id="PF19269">
    <property type="entry name" value="Anticodon_2"/>
    <property type="match status" value="1"/>
</dbReference>
<evidence type="ECO:0000256" key="5">
    <source>
        <dbReference type="ARBA" id="ARBA00022917"/>
    </source>
</evidence>
<dbReference type="InterPro" id="IPR001412">
    <property type="entry name" value="aa-tRNA-synth_I_CS"/>
</dbReference>
<dbReference type="KEGG" id="hbs:IPV69_11510"/>
<protein>
    <recommendedName>
        <fullName evidence="7">Glutamate--tRNA ligase</fullName>
        <ecNumber evidence="7">6.1.1.17</ecNumber>
    </recommendedName>
    <alternativeName>
        <fullName evidence="7">Glutamyl-tRNA synthetase</fullName>
        <shortName evidence="7">GluRS</shortName>
    </alternativeName>
</protein>
<dbReference type="PRINTS" id="PR00987">
    <property type="entry name" value="TRNASYNTHGLU"/>
</dbReference>
<comment type="caution">
    <text evidence="7">Lacks conserved residue(s) required for the propagation of feature annotation.</text>
</comment>
<proteinExistence type="inferred from homology"/>
<dbReference type="Gene3D" id="1.10.1160.10">
    <property type="entry name" value="Glutamyl-trna Synthetase, Domain 2"/>
    <property type="match status" value="1"/>
</dbReference>
<dbReference type="GO" id="GO:0008270">
    <property type="term" value="F:zinc ion binding"/>
    <property type="evidence" value="ECO:0007669"/>
    <property type="project" value="InterPro"/>
</dbReference>
<dbReference type="NCBIfam" id="TIGR00464">
    <property type="entry name" value="gltX_bact"/>
    <property type="match status" value="1"/>
</dbReference>
<dbReference type="HAMAP" id="MF_00022">
    <property type="entry name" value="Glu_tRNA_synth_type1"/>
    <property type="match status" value="1"/>
</dbReference>
<evidence type="ECO:0000259" key="9">
    <source>
        <dbReference type="Pfam" id="PF19269"/>
    </source>
</evidence>
<dbReference type="InterPro" id="IPR020751">
    <property type="entry name" value="aa-tRNA-synth_I_codon-bd_sub2"/>
</dbReference>
<accession>A0A7M2X2M0</accession>
<dbReference type="SUPFAM" id="SSF48163">
    <property type="entry name" value="An anticodon-binding domain of class I aminoacyl-tRNA synthetases"/>
    <property type="match status" value="1"/>
</dbReference>
<keyword evidence="5 7" id="KW-0648">Protein biosynthesis</keyword>
<keyword evidence="3 7" id="KW-0547">Nucleotide-binding</keyword>
<dbReference type="GO" id="GO:0005524">
    <property type="term" value="F:ATP binding"/>
    <property type="evidence" value="ECO:0007669"/>
    <property type="project" value="UniProtKB-UniRule"/>
</dbReference>
<evidence type="ECO:0000256" key="7">
    <source>
        <dbReference type="HAMAP-Rule" id="MF_00022"/>
    </source>
</evidence>
<feature type="domain" description="Aminoacyl-tRNA synthetase class I anticodon-binding" evidence="9">
    <location>
        <begin position="399"/>
        <end position="547"/>
    </location>
</feature>
<dbReference type="InterPro" id="IPR045462">
    <property type="entry name" value="aa-tRNA-synth_I_cd-bd"/>
</dbReference>
<dbReference type="GO" id="GO:0005829">
    <property type="term" value="C:cytosol"/>
    <property type="evidence" value="ECO:0007669"/>
    <property type="project" value="TreeGrafter"/>
</dbReference>
<dbReference type="Gene3D" id="3.40.50.620">
    <property type="entry name" value="HUPs"/>
    <property type="match status" value="1"/>
</dbReference>
<dbReference type="PROSITE" id="PS00178">
    <property type="entry name" value="AA_TRNA_LIGASE_I"/>
    <property type="match status" value="1"/>
</dbReference>
<dbReference type="GO" id="GO:0000049">
    <property type="term" value="F:tRNA binding"/>
    <property type="evidence" value="ECO:0007669"/>
    <property type="project" value="InterPro"/>
</dbReference>
<dbReference type="RefSeq" id="WP_206295256.1">
    <property type="nucleotide sequence ID" value="NZ_CP063458.1"/>
</dbReference>
<comment type="function">
    <text evidence="7">Catalyzes the attachment of glutamate to tRNA(Glu) in a two-step reaction: glutamate is first activated by ATP to form Glu-AMP and then transferred to the acceptor end of tRNA(Glu).</text>
</comment>
<sequence length="550" mass="61377">MSSAPTASVVTRFAPSPTGYLHVGGARTALFSWLLARHFGAKVEGGKFLLRIEDTDLARSTEQAATQLLEDLRWLGLHWDNAELVYQSKRQDIYNGIIEDLIAKNLAYKAYEKKEELDAERKEAEKAKRSFLYRRRPLTDAQVKTYESEGRPHVVRLAVPIKEYRFVDAVLEKEIVQAPHEVQDFVIRKADGMPTYHFAVVIDDQAMEVTHVLRGQEHLLNTFNHIALQEALGYPRPVYGHLPIIQNMDSSKMGKRDRDKKIRQRVGEVMKSTKRSAADIASAAALDATAFAEWLADSQKQLDISEQAAVMHVIGLKNSDLPEILVHDFRKNGYLPEALLNFLVLLGWSPGGDREKMTMAEMTELFSITGIGKSNAKFDRTKLLSFNTDACATATPDRLIAAFKDYLSVNPDSPLGAATDEQLAKLLEMKKGFRLLREVDEISRFFFVADDVLAYDTDAVEKNLKKNDGAGMAALRDIRGVLEGVMSWTAASCEGAVKGFCEQKGLGLGKVAQPIRVAVCGTTVSPPIFESLEFLGRERTLKRIDRCLAL</sequence>
<feature type="domain" description="Glutamyl/glutaminyl-tRNA synthetase class Ib catalytic" evidence="8">
    <location>
        <begin position="9"/>
        <end position="261"/>
    </location>
</feature>
<reference evidence="10 11" key="1">
    <citation type="submission" date="2020-10" db="EMBL/GenBank/DDBJ databases">
        <title>Wide distribution of Phycisphaera-like planctomycetes from WD2101 soil group in peatlands and genome analysis of the first cultivated representative.</title>
        <authorList>
            <person name="Dedysh S.N."/>
            <person name="Beletsky A.V."/>
            <person name="Ivanova A."/>
            <person name="Kulichevskaya I.S."/>
            <person name="Suzina N.E."/>
            <person name="Philippov D.A."/>
            <person name="Rakitin A.L."/>
            <person name="Mardanov A.V."/>
            <person name="Ravin N.V."/>
        </authorList>
    </citation>
    <scope>NUCLEOTIDE SEQUENCE [LARGE SCALE GENOMIC DNA]</scope>
    <source>
        <strain evidence="10 11">M1803</strain>
    </source>
</reference>
<dbReference type="InterPro" id="IPR004527">
    <property type="entry name" value="Glu-tRNA-ligase_bac/mito"/>
</dbReference>
<dbReference type="AlphaFoldDB" id="A0A7M2X2M0"/>
<dbReference type="PANTHER" id="PTHR43311:SF2">
    <property type="entry name" value="GLUTAMATE--TRNA LIGASE, MITOCHONDRIAL-RELATED"/>
    <property type="match status" value="1"/>
</dbReference>
<gene>
    <name evidence="7 10" type="primary">gltX</name>
    <name evidence="10" type="ORF">IPV69_11510</name>
</gene>
<dbReference type="Proteomes" id="UP000593765">
    <property type="component" value="Chromosome"/>
</dbReference>
<dbReference type="Gene3D" id="1.10.10.350">
    <property type="match status" value="1"/>
</dbReference>
<dbReference type="EC" id="6.1.1.17" evidence="7"/>
<comment type="similarity">
    <text evidence="1 7">Belongs to the class-I aminoacyl-tRNA synthetase family. Glutamate--tRNA ligase type 1 subfamily.</text>
</comment>
<keyword evidence="11" id="KW-1185">Reference proteome</keyword>
<evidence type="ECO:0000313" key="11">
    <source>
        <dbReference type="Proteomes" id="UP000593765"/>
    </source>
</evidence>
<dbReference type="SUPFAM" id="SSF52374">
    <property type="entry name" value="Nucleotidylyl transferase"/>
    <property type="match status" value="1"/>
</dbReference>
<dbReference type="InterPro" id="IPR014729">
    <property type="entry name" value="Rossmann-like_a/b/a_fold"/>
</dbReference>
<name>A0A7M2X2M0_9BACT</name>
<evidence type="ECO:0000256" key="3">
    <source>
        <dbReference type="ARBA" id="ARBA00022741"/>
    </source>
</evidence>
<organism evidence="10 11">
    <name type="scientific">Humisphaera borealis</name>
    <dbReference type="NCBI Taxonomy" id="2807512"/>
    <lineage>
        <taxon>Bacteria</taxon>
        <taxon>Pseudomonadati</taxon>
        <taxon>Planctomycetota</taxon>
        <taxon>Phycisphaerae</taxon>
        <taxon>Tepidisphaerales</taxon>
        <taxon>Tepidisphaeraceae</taxon>
        <taxon>Humisphaera</taxon>
    </lineage>
</organism>
<dbReference type="PANTHER" id="PTHR43311">
    <property type="entry name" value="GLUTAMATE--TRNA LIGASE"/>
    <property type="match status" value="1"/>
</dbReference>
<keyword evidence="6 7" id="KW-0030">Aminoacyl-tRNA synthetase</keyword>
<feature type="short sequence motif" description="'HIGH' region" evidence="7">
    <location>
        <begin position="15"/>
        <end position="25"/>
    </location>
</feature>
<evidence type="ECO:0000259" key="8">
    <source>
        <dbReference type="Pfam" id="PF00749"/>
    </source>
</evidence>
<dbReference type="InterPro" id="IPR020061">
    <property type="entry name" value="Glu_tRNA_lig_a-bdl"/>
</dbReference>
<dbReference type="InterPro" id="IPR008925">
    <property type="entry name" value="aa_tRNA-synth_I_cd-bd_sf"/>
</dbReference>
<dbReference type="InterPro" id="IPR000924">
    <property type="entry name" value="Glu/Gln-tRNA-synth"/>
</dbReference>
<evidence type="ECO:0000256" key="2">
    <source>
        <dbReference type="ARBA" id="ARBA00022598"/>
    </source>
</evidence>
<feature type="binding site" evidence="7">
    <location>
        <position position="255"/>
    </location>
    <ligand>
        <name>ATP</name>
        <dbReference type="ChEBI" id="CHEBI:30616"/>
    </ligand>
</feature>
<keyword evidence="7" id="KW-0963">Cytoplasm</keyword>
<keyword evidence="2 7" id="KW-0436">Ligase</keyword>
<dbReference type="InterPro" id="IPR049940">
    <property type="entry name" value="GluQ/Sye"/>
</dbReference>
<dbReference type="InterPro" id="IPR033910">
    <property type="entry name" value="GluRS_core"/>
</dbReference>
<evidence type="ECO:0000256" key="1">
    <source>
        <dbReference type="ARBA" id="ARBA00007894"/>
    </source>
</evidence>
<evidence type="ECO:0000256" key="4">
    <source>
        <dbReference type="ARBA" id="ARBA00022840"/>
    </source>
</evidence>
<evidence type="ECO:0000256" key="6">
    <source>
        <dbReference type="ARBA" id="ARBA00023146"/>
    </source>
</evidence>
<feature type="domain" description="Glutamyl/glutaminyl-tRNA synthetase class Ib catalytic" evidence="8">
    <location>
        <begin position="326"/>
        <end position="383"/>
    </location>
</feature>
<dbReference type="Pfam" id="PF00749">
    <property type="entry name" value="tRNA-synt_1c"/>
    <property type="match status" value="2"/>
</dbReference>
<evidence type="ECO:0000313" key="10">
    <source>
        <dbReference type="EMBL" id="QOV91935.1"/>
    </source>
</evidence>
<comment type="catalytic activity">
    <reaction evidence="7">
        <text>tRNA(Glu) + L-glutamate + ATP = L-glutamyl-tRNA(Glu) + AMP + diphosphate</text>
        <dbReference type="Rhea" id="RHEA:23540"/>
        <dbReference type="Rhea" id="RHEA-COMP:9663"/>
        <dbReference type="Rhea" id="RHEA-COMP:9680"/>
        <dbReference type="ChEBI" id="CHEBI:29985"/>
        <dbReference type="ChEBI" id="CHEBI:30616"/>
        <dbReference type="ChEBI" id="CHEBI:33019"/>
        <dbReference type="ChEBI" id="CHEBI:78442"/>
        <dbReference type="ChEBI" id="CHEBI:78520"/>
        <dbReference type="ChEBI" id="CHEBI:456215"/>
        <dbReference type="EC" id="6.1.1.17"/>
    </reaction>
</comment>